<gene>
    <name evidence="4" type="ORF">DCAR_012928</name>
</gene>
<evidence type="ECO:0000313" key="4">
    <source>
        <dbReference type="EMBL" id="KZM99710.1"/>
    </source>
</evidence>
<dbReference type="Pfam" id="PF00076">
    <property type="entry name" value="RRM_1"/>
    <property type="match status" value="1"/>
</dbReference>
<keyword evidence="1 2" id="KW-0694">RNA-binding</keyword>
<dbReference type="SUPFAM" id="SSF54928">
    <property type="entry name" value="RNA-binding domain, RBD"/>
    <property type="match status" value="1"/>
</dbReference>
<reference evidence="4" key="1">
    <citation type="journal article" date="2016" name="Nat. Genet.">
        <title>A high-quality carrot genome assembly provides new insights into carotenoid accumulation and asterid genome evolution.</title>
        <authorList>
            <person name="Iorizzo M."/>
            <person name="Ellison S."/>
            <person name="Senalik D."/>
            <person name="Zeng P."/>
            <person name="Satapoomin P."/>
            <person name="Huang J."/>
            <person name="Bowman M."/>
            <person name="Iovene M."/>
            <person name="Sanseverino W."/>
            <person name="Cavagnaro P."/>
            <person name="Yildiz M."/>
            <person name="Macko-Podgorni A."/>
            <person name="Moranska E."/>
            <person name="Grzebelus E."/>
            <person name="Grzebelus D."/>
            <person name="Ashrafi H."/>
            <person name="Zheng Z."/>
            <person name="Cheng S."/>
            <person name="Spooner D."/>
            <person name="Van Deynze A."/>
            <person name="Simon P."/>
        </authorList>
    </citation>
    <scope>NUCLEOTIDE SEQUENCE [LARGE SCALE GENOMIC DNA]</scope>
    <source>
        <tissue evidence="4">Leaf</tissue>
    </source>
</reference>
<dbReference type="Gramene" id="KZM99710">
    <property type="protein sequence ID" value="KZM99710"/>
    <property type="gene ID" value="DCAR_012928"/>
</dbReference>
<dbReference type="SMART" id="SM00360">
    <property type="entry name" value="RRM"/>
    <property type="match status" value="1"/>
</dbReference>
<organism evidence="4">
    <name type="scientific">Daucus carota subsp. sativus</name>
    <name type="common">Carrot</name>
    <dbReference type="NCBI Taxonomy" id="79200"/>
    <lineage>
        <taxon>Eukaryota</taxon>
        <taxon>Viridiplantae</taxon>
        <taxon>Streptophyta</taxon>
        <taxon>Embryophyta</taxon>
        <taxon>Tracheophyta</taxon>
        <taxon>Spermatophyta</taxon>
        <taxon>Magnoliopsida</taxon>
        <taxon>eudicotyledons</taxon>
        <taxon>Gunneridae</taxon>
        <taxon>Pentapetalae</taxon>
        <taxon>asterids</taxon>
        <taxon>campanulids</taxon>
        <taxon>Apiales</taxon>
        <taxon>Apiaceae</taxon>
        <taxon>Apioideae</taxon>
        <taxon>Scandiceae</taxon>
        <taxon>Daucinae</taxon>
        <taxon>Daucus</taxon>
        <taxon>Daucus sect. Daucus</taxon>
    </lineage>
</organism>
<protein>
    <recommendedName>
        <fullName evidence="3">RRM domain-containing protein</fullName>
    </recommendedName>
</protein>
<evidence type="ECO:0000256" key="2">
    <source>
        <dbReference type="PROSITE-ProRule" id="PRU00176"/>
    </source>
</evidence>
<dbReference type="InterPro" id="IPR035979">
    <property type="entry name" value="RBD_domain_sf"/>
</dbReference>
<dbReference type="AlphaFoldDB" id="A0A162AEJ6"/>
<evidence type="ECO:0000256" key="1">
    <source>
        <dbReference type="ARBA" id="ARBA00022884"/>
    </source>
</evidence>
<feature type="domain" description="RRM" evidence="3">
    <location>
        <begin position="71"/>
        <end position="131"/>
    </location>
</feature>
<proteinExistence type="predicted"/>
<dbReference type="Gene3D" id="3.30.70.330">
    <property type="match status" value="1"/>
</dbReference>
<dbReference type="InterPro" id="IPR000504">
    <property type="entry name" value="RRM_dom"/>
</dbReference>
<dbReference type="InterPro" id="IPR052462">
    <property type="entry name" value="SLIRP/GR-RBP-like"/>
</dbReference>
<dbReference type="EMBL" id="LNRQ01000004">
    <property type="protein sequence ID" value="KZM99710.1"/>
    <property type="molecule type" value="Genomic_DNA"/>
</dbReference>
<accession>A0A162AEJ6</accession>
<sequence length="131" mass="14342">MGGSSVFLISTEQQQPTETEKHISKLEMNNTIMLMGRRIRAMAAVQNKPQYLFSTSFCRSFSSSSSPPPTNKLFVAGLSWSVDEKSLKDAFSSFGEVTEDTGRSRGFGFVYFSNGDEAGSAKDAMDGKDDL</sequence>
<dbReference type="STRING" id="79200.A0A162AEJ6"/>
<comment type="caution">
    <text evidence="4">The sequence shown here is derived from an EMBL/GenBank/DDBJ whole genome shotgun (WGS) entry which is preliminary data.</text>
</comment>
<dbReference type="InterPro" id="IPR012677">
    <property type="entry name" value="Nucleotide-bd_a/b_plait_sf"/>
</dbReference>
<evidence type="ECO:0000259" key="3">
    <source>
        <dbReference type="PROSITE" id="PS50102"/>
    </source>
</evidence>
<dbReference type="GO" id="GO:0003723">
    <property type="term" value="F:RNA binding"/>
    <property type="evidence" value="ECO:0007669"/>
    <property type="project" value="UniProtKB-UniRule"/>
</dbReference>
<dbReference type="PROSITE" id="PS50102">
    <property type="entry name" value="RRM"/>
    <property type="match status" value="1"/>
</dbReference>
<name>A0A162AEJ6_DAUCS</name>
<dbReference type="PANTHER" id="PTHR48027">
    <property type="entry name" value="HETEROGENEOUS NUCLEAR RIBONUCLEOPROTEIN 87F-RELATED"/>
    <property type="match status" value="1"/>
</dbReference>